<reference evidence="2 3" key="1">
    <citation type="submission" date="2017-03" db="EMBL/GenBank/DDBJ databases">
        <title>Lifting the veil on microbial sulfur biogeochemistry in mining wastewaters.</title>
        <authorList>
            <person name="Kantor R.S."/>
            <person name="Colenbrander Nelson T."/>
            <person name="Marshall S."/>
            <person name="Bennett D."/>
            <person name="Apte S."/>
            <person name="Camacho D."/>
            <person name="Thomas B.C."/>
            <person name="Warren L.A."/>
            <person name="Banfield J.F."/>
        </authorList>
    </citation>
    <scope>NUCLEOTIDE SEQUENCE [LARGE SCALE GENOMIC DNA]</scope>
    <source>
        <strain evidence="2">32-67-7</strain>
    </source>
</reference>
<dbReference type="AlphaFoldDB" id="A0A258DFT3"/>
<accession>A0A258DFT3</accession>
<organism evidence="2 3">
    <name type="scientific">Caulobacter vibrioides</name>
    <name type="common">Caulobacter crescentus</name>
    <dbReference type="NCBI Taxonomy" id="155892"/>
    <lineage>
        <taxon>Bacteria</taxon>
        <taxon>Pseudomonadati</taxon>
        <taxon>Pseudomonadota</taxon>
        <taxon>Alphaproteobacteria</taxon>
        <taxon>Caulobacterales</taxon>
        <taxon>Caulobacteraceae</taxon>
        <taxon>Caulobacter</taxon>
    </lineage>
</organism>
<feature type="transmembrane region" description="Helical" evidence="1">
    <location>
        <begin position="16"/>
        <end position="38"/>
    </location>
</feature>
<evidence type="ECO:0000313" key="2">
    <source>
        <dbReference type="EMBL" id="OYX06557.1"/>
    </source>
</evidence>
<name>A0A258DFT3_CAUVI</name>
<dbReference type="EMBL" id="NCDQ01000001">
    <property type="protein sequence ID" value="OYX06557.1"/>
    <property type="molecule type" value="Genomic_DNA"/>
</dbReference>
<keyword evidence="1" id="KW-0812">Transmembrane</keyword>
<evidence type="ECO:0000313" key="3">
    <source>
        <dbReference type="Proteomes" id="UP000215616"/>
    </source>
</evidence>
<proteinExistence type="predicted"/>
<dbReference type="Proteomes" id="UP000215616">
    <property type="component" value="Unassembled WGS sequence"/>
</dbReference>
<sequence length="171" mass="18913">MTPIHDLTLYAAAHPWALTAAVLLVFIALIAVLILVWMHRFEGVLALYHDGDGGDPHCIYLDNGAIRLEIIRRRAAWNFRVTPLLGSLQADQVVVATLRADGLGQRFVFDRRNGRLESTAKVREPLTFVAHVSLTRGSTVSEFVVLFDGTEKDGALYDAVLRSSTRTEVEG</sequence>
<keyword evidence="1" id="KW-1133">Transmembrane helix</keyword>
<comment type="caution">
    <text evidence="2">The sequence shown here is derived from an EMBL/GenBank/DDBJ whole genome shotgun (WGS) entry which is preliminary data.</text>
</comment>
<keyword evidence="1" id="KW-0472">Membrane</keyword>
<evidence type="ECO:0000256" key="1">
    <source>
        <dbReference type="SAM" id="Phobius"/>
    </source>
</evidence>
<protein>
    <submittedName>
        <fullName evidence="2">Uncharacterized protein</fullName>
    </submittedName>
</protein>
<gene>
    <name evidence="2" type="ORF">B7Z12_00060</name>
</gene>